<protein>
    <recommendedName>
        <fullName evidence="8">mRNA-capping enzyme subunit beta</fullName>
        <ecNumber evidence="8">3.6.1.74</ecNumber>
    </recommendedName>
    <alternativeName>
        <fullName evidence="8">mRNA 5'-phosphatase</fullName>
    </alternativeName>
    <alternativeName>
        <fullName evidence="8">mRNA 5'-triphosphate monophosphatase</fullName>
    </alternativeName>
</protein>
<feature type="domain" description="mRNA triphosphatase Cet1-like" evidence="10">
    <location>
        <begin position="148"/>
        <end position="391"/>
    </location>
</feature>
<dbReference type="CDD" id="cd07470">
    <property type="entry name" value="CYTH-like_mRNA_RTPase"/>
    <property type="match status" value="1"/>
</dbReference>
<evidence type="ECO:0000256" key="4">
    <source>
        <dbReference type="ARBA" id="ARBA00022664"/>
    </source>
</evidence>
<keyword evidence="6 8" id="KW-0539">Nucleus</keyword>
<evidence type="ECO:0000256" key="8">
    <source>
        <dbReference type="RuleBase" id="RU367053"/>
    </source>
</evidence>
<dbReference type="STRING" id="149040.A0A132BAX8"/>
<dbReference type="SUPFAM" id="SSF55154">
    <property type="entry name" value="CYTH-like phosphatases"/>
    <property type="match status" value="1"/>
</dbReference>
<dbReference type="OrthoDB" id="272147at2759"/>
<evidence type="ECO:0000256" key="1">
    <source>
        <dbReference type="ARBA" id="ARBA00001946"/>
    </source>
</evidence>
<evidence type="ECO:0000313" key="12">
    <source>
        <dbReference type="Proteomes" id="UP000070700"/>
    </source>
</evidence>
<comment type="subcellular location">
    <subcellularLocation>
        <location evidence="2 8">Nucleus</location>
    </subcellularLocation>
</comment>
<organism evidence="11 12">
    <name type="scientific">Mollisia scopiformis</name>
    <name type="common">Conifer needle endophyte fungus</name>
    <name type="synonym">Phialocephala scopiformis</name>
    <dbReference type="NCBI Taxonomy" id="149040"/>
    <lineage>
        <taxon>Eukaryota</taxon>
        <taxon>Fungi</taxon>
        <taxon>Dikarya</taxon>
        <taxon>Ascomycota</taxon>
        <taxon>Pezizomycotina</taxon>
        <taxon>Leotiomycetes</taxon>
        <taxon>Helotiales</taxon>
        <taxon>Mollisiaceae</taxon>
        <taxon>Mollisia</taxon>
    </lineage>
</organism>
<evidence type="ECO:0000256" key="7">
    <source>
        <dbReference type="ARBA" id="ARBA00047740"/>
    </source>
</evidence>
<keyword evidence="5 8" id="KW-0378">Hydrolase</keyword>
<dbReference type="InterPro" id="IPR033469">
    <property type="entry name" value="CYTH-like_dom_sf"/>
</dbReference>
<evidence type="ECO:0000256" key="3">
    <source>
        <dbReference type="ARBA" id="ARBA00006345"/>
    </source>
</evidence>
<keyword evidence="8" id="KW-0506">mRNA capping</keyword>
<feature type="compositionally biased region" description="Polar residues" evidence="9">
    <location>
        <begin position="1"/>
        <end position="11"/>
    </location>
</feature>
<dbReference type="Pfam" id="PF02940">
    <property type="entry name" value="mRNA_triPase"/>
    <property type="match status" value="1"/>
</dbReference>
<name>A0A132BAX8_MOLSC</name>
<dbReference type="FunCoup" id="A0A132BAX8">
    <property type="interactions" value="63"/>
</dbReference>
<evidence type="ECO:0000256" key="6">
    <source>
        <dbReference type="ARBA" id="ARBA00023242"/>
    </source>
</evidence>
<dbReference type="Gene3D" id="3.20.100.10">
    <property type="entry name" value="mRNA triphosphatase Cet1-like"/>
    <property type="match status" value="1"/>
</dbReference>
<comment type="similarity">
    <text evidence="3 8">Belongs to the fungal TPase family.</text>
</comment>
<evidence type="ECO:0000313" key="11">
    <source>
        <dbReference type="EMBL" id="KUJ09572.1"/>
    </source>
</evidence>
<dbReference type="GO" id="GO:0004651">
    <property type="term" value="F:polynucleotide 5'-phosphatase activity"/>
    <property type="evidence" value="ECO:0007669"/>
    <property type="project" value="UniProtKB-UniRule"/>
</dbReference>
<comment type="function">
    <text evidence="8">First step of mRNA capping. Converts the 5'-triphosphate end of a nascent mRNA chain into a diphosphate end.</text>
</comment>
<dbReference type="InParanoid" id="A0A132BAX8"/>
<dbReference type="GO" id="GO:0006370">
    <property type="term" value="P:7-methylguanosine mRNA capping"/>
    <property type="evidence" value="ECO:0007669"/>
    <property type="project" value="UniProtKB-UniRule"/>
</dbReference>
<comment type="subunit">
    <text evidence="8">Heterodimer. The mRNA-capping enzyme is composed of two separate chains alpha and beta, respectively a mRNA guanylyltransferase and an mRNA 5'-triphosphate monophosphatase.</text>
</comment>
<evidence type="ECO:0000256" key="5">
    <source>
        <dbReference type="ARBA" id="ARBA00022801"/>
    </source>
</evidence>
<gene>
    <name evidence="11" type="ORF">LY89DRAFT_597664</name>
</gene>
<reference evidence="11 12" key="1">
    <citation type="submission" date="2015-10" db="EMBL/GenBank/DDBJ databases">
        <title>Full genome of DAOMC 229536 Phialocephala scopiformis, a fungal endophyte of spruce producing the potent anti-insectan compound rugulosin.</title>
        <authorList>
            <consortium name="DOE Joint Genome Institute"/>
            <person name="Walker A.K."/>
            <person name="Frasz S.L."/>
            <person name="Seifert K.A."/>
            <person name="Miller J.D."/>
            <person name="Mondo S.J."/>
            <person name="Labutti K."/>
            <person name="Lipzen A."/>
            <person name="Dockter R."/>
            <person name="Kennedy M."/>
            <person name="Grigoriev I.V."/>
            <person name="Spatafora J.W."/>
        </authorList>
    </citation>
    <scope>NUCLEOTIDE SEQUENCE [LARGE SCALE GENOMIC DNA]</scope>
    <source>
        <strain evidence="11 12">CBS 120377</strain>
    </source>
</reference>
<dbReference type="RefSeq" id="XP_018063927.1">
    <property type="nucleotide sequence ID" value="XM_018209989.1"/>
</dbReference>
<feature type="region of interest" description="Disordered" evidence="9">
    <location>
        <begin position="1"/>
        <end position="63"/>
    </location>
</feature>
<evidence type="ECO:0000256" key="2">
    <source>
        <dbReference type="ARBA" id="ARBA00004123"/>
    </source>
</evidence>
<dbReference type="PANTHER" id="PTHR28118:SF1">
    <property type="entry name" value="POLYNUCLEOTIDE 5'-TRIPHOSPHATASE CTL1-RELATED"/>
    <property type="match status" value="1"/>
</dbReference>
<dbReference type="GO" id="GO:0140818">
    <property type="term" value="F:mRNA 5'-triphosphate monophosphatase activity"/>
    <property type="evidence" value="ECO:0007669"/>
    <property type="project" value="UniProtKB-EC"/>
</dbReference>
<sequence length="432" mass="48795">MIPQTENGYNSSKRKIEDRNAAIEEPRRVGEREAKPQTNGDSKVVSSSPQPPPKKRIRYTEPPIWARSVRSKAPLSMSTKTNLKANGKLPLGIYPANQGPPPIKTEMNGNNQLPAPSIRVAPLPNTVKEDPSVILGPWEQSITNTRPQDDISKLVADFLYSHVVSRNDLGELASRGVDIEIEAKLGQIIDKDTNERYILPIDSECVLRANTGLTFRSSMTETQHRTLNEFLNKRVQESYAPNPLPDSKERVKIIYNHRRERDTFYELPQTMYSSLPAAVREQLNSRQRIRVRISHDQKTGQVLAKIIKCRVANLDIYMPKQALDCRISINFEMKFDMDVEDIIAASTSDRQPDRNKDRLSYTQSVYQFDLTQVTQTSNIQAMKEHELEIEVSTAAVREQGQKAAAGSTNEYLALVEGLVSNVRVLARATPFQ</sequence>
<dbReference type="AlphaFoldDB" id="A0A132BAX8"/>
<dbReference type="KEGG" id="psco:LY89DRAFT_597664"/>
<dbReference type="GO" id="GO:0031533">
    <property type="term" value="C:mRNA capping enzyme complex"/>
    <property type="evidence" value="ECO:0007669"/>
    <property type="project" value="UniProtKB-UniRule"/>
</dbReference>
<dbReference type="Proteomes" id="UP000070700">
    <property type="component" value="Unassembled WGS sequence"/>
</dbReference>
<keyword evidence="12" id="KW-1185">Reference proteome</keyword>
<accession>A0A132BAX8</accession>
<dbReference type="EMBL" id="KQ947431">
    <property type="protein sequence ID" value="KUJ09572.1"/>
    <property type="molecule type" value="Genomic_DNA"/>
</dbReference>
<dbReference type="InterPro" id="IPR037009">
    <property type="entry name" value="mRNA_triPase_Cet1_sf"/>
</dbReference>
<feature type="compositionally biased region" description="Basic and acidic residues" evidence="9">
    <location>
        <begin position="14"/>
        <end position="35"/>
    </location>
</feature>
<dbReference type="InterPro" id="IPR004206">
    <property type="entry name" value="mRNA_triPase_Cet1"/>
</dbReference>
<dbReference type="PANTHER" id="PTHR28118">
    <property type="entry name" value="POLYNUCLEOTIDE 5'-TRIPHOSPHATASE-RELATED"/>
    <property type="match status" value="1"/>
</dbReference>
<comment type="cofactor">
    <cofactor evidence="1 8">
        <name>Mg(2+)</name>
        <dbReference type="ChEBI" id="CHEBI:18420"/>
    </cofactor>
</comment>
<evidence type="ECO:0000259" key="10">
    <source>
        <dbReference type="Pfam" id="PF02940"/>
    </source>
</evidence>
<dbReference type="GeneID" id="28819715"/>
<keyword evidence="4 8" id="KW-0507">mRNA processing</keyword>
<dbReference type="InterPro" id="IPR040343">
    <property type="entry name" value="Cet1/Ctl1"/>
</dbReference>
<comment type="catalytic activity">
    <reaction evidence="7">
        <text>a 5'-end triphospho-ribonucleoside in mRNA + H2O = a 5'-end diphospho-ribonucleoside in mRNA + phosphate + H(+)</text>
        <dbReference type="Rhea" id="RHEA:67004"/>
        <dbReference type="Rhea" id="RHEA-COMP:17164"/>
        <dbReference type="Rhea" id="RHEA-COMP:17165"/>
        <dbReference type="ChEBI" id="CHEBI:15377"/>
        <dbReference type="ChEBI" id="CHEBI:15378"/>
        <dbReference type="ChEBI" id="CHEBI:43474"/>
        <dbReference type="ChEBI" id="CHEBI:167616"/>
        <dbReference type="ChEBI" id="CHEBI:167618"/>
        <dbReference type="EC" id="3.6.1.74"/>
    </reaction>
    <physiologicalReaction direction="left-to-right" evidence="7">
        <dbReference type="Rhea" id="RHEA:67005"/>
    </physiologicalReaction>
</comment>
<dbReference type="EC" id="3.6.1.74" evidence="8"/>
<proteinExistence type="inferred from homology"/>
<evidence type="ECO:0000256" key="9">
    <source>
        <dbReference type="SAM" id="MobiDB-lite"/>
    </source>
</evidence>